<sequence length="265" mass="27700">MDPQSLVVLLVMGALAGAINSAVGSGSLLTLPVLLALGLDPGTAVRTNTMGMVFSTVGSFFGYRREISAEWRDVRPLAAIVVVTATIGSCLLLISPPGALQVVVPVLIVVALLLVVFQKRLATWIPRRGTGQRDADAGSSAAAYRSPGLMVSMGAASMYGGYFTAAQGILYLGLLGAFTGRSMKSVNAVKNLFSLLVNVMAALVYLVAHFAFGADVRWEGVIAIALGALLGGYFGSHLTKRLPEWVLRGTIVVIALLALVRQILG</sequence>
<evidence type="ECO:0000256" key="8">
    <source>
        <dbReference type="RuleBase" id="RU363041"/>
    </source>
</evidence>
<feature type="transmembrane region" description="Helical" evidence="8">
    <location>
        <begin position="100"/>
        <end position="117"/>
    </location>
</feature>
<protein>
    <recommendedName>
        <fullName evidence="8">Probable membrane transporter protein</fullName>
    </recommendedName>
</protein>
<evidence type="ECO:0000256" key="3">
    <source>
        <dbReference type="ARBA" id="ARBA00022448"/>
    </source>
</evidence>
<evidence type="ECO:0000256" key="5">
    <source>
        <dbReference type="ARBA" id="ARBA00022692"/>
    </source>
</evidence>
<dbReference type="InterPro" id="IPR052017">
    <property type="entry name" value="TSUP"/>
</dbReference>
<reference evidence="9 10" key="1">
    <citation type="submission" date="2020-12" db="EMBL/GenBank/DDBJ databases">
        <title>Brachybacterium sp. MASK1Z-5, whole genome shotgun sequence.</title>
        <authorList>
            <person name="Tuo L."/>
        </authorList>
    </citation>
    <scope>NUCLEOTIDE SEQUENCE [LARGE SCALE GENOMIC DNA]</scope>
    <source>
        <strain evidence="9 10">MASK1Z-5</strain>
    </source>
</reference>
<keyword evidence="10" id="KW-1185">Reference proteome</keyword>
<evidence type="ECO:0000256" key="4">
    <source>
        <dbReference type="ARBA" id="ARBA00022475"/>
    </source>
</evidence>
<gene>
    <name evidence="9" type="ORF">I8D64_06590</name>
</gene>
<feature type="transmembrane region" description="Helical" evidence="8">
    <location>
        <begin position="192"/>
        <end position="214"/>
    </location>
</feature>
<feature type="transmembrane region" description="Helical" evidence="8">
    <location>
        <begin position="245"/>
        <end position="264"/>
    </location>
</feature>
<name>A0ABS1B8U9_9MICO</name>
<feature type="transmembrane region" description="Helical" evidence="8">
    <location>
        <begin position="45"/>
        <end position="63"/>
    </location>
</feature>
<feature type="transmembrane region" description="Helical" evidence="8">
    <location>
        <begin position="159"/>
        <end position="180"/>
    </location>
</feature>
<dbReference type="Pfam" id="PF01925">
    <property type="entry name" value="TauE"/>
    <property type="match status" value="1"/>
</dbReference>
<comment type="caution">
    <text evidence="9">The sequence shown here is derived from an EMBL/GenBank/DDBJ whole genome shotgun (WGS) entry which is preliminary data.</text>
</comment>
<comment type="subcellular location">
    <subcellularLocation>
        <location evidence="1 8">Cell membrane</location>
        <topology evidence="1 8">Multi-pass membrane protein</topology>
    </subcellularLocation>
</comment>
<evidence type="ECO:0000256" key="1">
    <source>
        <dbReference type="ARBA" id="ARBA00004651"/>
    </source>
</evidence>
<keyword evidence="6 8" id="KW-1133">Transmembrane helix</keyword>
<accession>A0ABS1B8U9</accession>
<dbReference type="PANTHER" id="PTHR30269">
    <property type="entry name" value="TRANSMEMBRANE PROTEIN YFCA"/>
    <property type="match status" value="1"/>
</dbReference>
<dbReference type="EMBL" id="JAEDAJ010000003">
    <property type="protein sequence ID" value="MBK0331069.1"/>
    <property type="molecule type" value="Genomic_DNA"/>
</dbReference>
<comment type="similarity">
    <text evidence="2 8">Belongs to the 4-toluene sulfonate uptake permease (TSUP) (TC 2.A.102) family.</text>
</comment>
<evidence type="ECO:0000313" key="9">
    <source>
        <dbReference type="EMBL" id="MBK0331069.1"/>
    </source>
</evidence>
<dbReference type="RefSeq" id="WP_200501739.1">
    <property type="nucleotide sequence ID" value="NZ_JAEDAJ010000003.1"/>
</dbReference>
<feature type="transmembrane region" description="Helical" evidence="8">
    <location>
        <begin position="221"/>
        <end position="239"/>
    </location>
</feature>
<evidence type="ECO:0000256" key="6">
    <source>
        <dbReference type="ARBA" id="ARBA00022989"/>
    </source>
</evidence>
<feature type="transmembrane region" description="Helical" evidence="8">
    <location>
        <begin position="75"/>
        <end position="94"/>
    </location>
</feature>
<evidence type="ECO:0000256" key="2">
    <source>
        <dbReference type="ARBA" id="ARBA00009142"/>
    </source>
</evidence>
<evidence type="ECO:0000256" key="7">
    <source>
        <dbReference type="ARBA" id="ARBA00023136"/>
    </source>
</evidence>
<dbReference type="PANTHER" id="PTHR30269:SF0">
    <property type="entry name" value="MEMBRANE TRANSPORTER PROTEIN YFCA-RELATED"/>
    <property type="match status" value="1"/>
</dbReference>
<dbReference type="InterPro" id="IPR002781">
    <property type="entry name" value="TM_pro_TauE-like"/>
</dbReference>
<keyword evidence="5 8" id="KW-0812">Transmembrane</keyword>
<organism evidence="9 10">
    <name type="scientific">Brachybacterium halotolerans</name>
    <dbReference type="NCBI Taxonomy" id="2795215"/>
    <lineage>
        <taxon>Bacteria</taxon>
        <taxon>Bacillati</taxon>
        <taxon>Actinomycetota</taxon>
        <taxon>Actinomycetes</taxon>
        <taxon>Micrococcales</taxon>
        <taxon>Dermabacteraceae</taxon>
        <taxon>Brachybacterium</taxon>
    </lineage>
</organism>
<keyword evidence="3" id="KW-0813">Transport</keyword>
<proteinExistence type="inferred from homology"/>
<keyword evidence="7 8" id="KW-0472">Membrane</keyword>
<evidence type="ECO:0000313" key="10">
    <source>
        <dbReference type="Proteomes" id="UP000612352"/>
    </source>
</evidence>
<dbReference type="Proteomes" id="UP000612352">
    <property type="component" value="Unassembled WGS sequence"/>
</dbReference>
<keyword evidence="4 8" id="KW-1003">Cell membrane</keyword>